<accession>X1BAI9</accession>
<feature type="non-terminal residue" evidence="1">
    <location>
        <position position="1"/>
    </location>
</feature>
<name>X1BAI9_9ZZZZ</name>
<reference evidence="1" key="1">
    <citation type="journal article" date="2014" name="Front. Microbiol.">
        <title>High frequency of phylogenetically diverse reductive dehalogenase-homologous genes in deep subseafloor sedimentary metagenomes.</title>
        <authorList>
            <person name="Kawai M."/>
            <person name="Futagami T."/>
            <person name="Toyoda A."/>
            <person name="Takaki Y."/>
            <person name="Nishi S."/>
            <person name="Hori S."/>
            <person name="Arai W."/>
            <person name="Tsubouchi T."/>
            <person name="Morono Y."/>
            <person name="Uchiyama I."/>
            <person name="Ito T."/>
            <person name="Fujiyama A."/>
            <person name="Inagaki F."/>
            <person name="Takami H."/>
        </authorList>
    </citation>
    <scope>NUCLEOTIDE SEQUENCE</scope>
    <source>
        <strain evidence="1">Expedition CK06-06</strain>
    </source>
</reference>
<gene>
    <name evidence="1" type="ORF">S01H4_21604</name>
</gene>
<organism evidence="1">
    <name type="scientific">marine sediment metagenome</name>
    <dbReference type="NCBI Taxonomy" id="412755"/>
    <lineage>
        <taxon>unclassified sequences</taxon>
        <taxon>metagenomes</taxon>
        <taxon>ecological metagenomes</taxon>
    </lineage>
</organism>
<proteinExistence type="predicted"/>
<protein>
    <submittedName>
        <fullName evidence="1">Uncharacterized protein</fullName>
    </submittedName>
</protein>
<sequence>TCLHEGLKFPPVGEKIVLTPFTGNEQLIEAGANQEAVHKLTEFPMENVAIITAKGYSDSHKDGVAVDQEEAFKDAVENAARESGFTFTSETILSNLKLIKTQQKISVEEKSIKLNRIIHEEYNEKTGEYLYIGEFEVRSKPSKPQIIK</sequence>
<dbReference type="AlphaFoldDB" id="X1BAI9"/>
<evidence type="ECO:0000313" key="1">
    <source>
        <dbReference type="EMBL" id="GAG81143.1"/>
    </source>
</evidence>
<comment type="caution">
    <text evidence="1">The sequence shown here is derived from an EMBL/GenBank/DDBJ whole genome shotgun (WGS) entry which is preliminary data.</text>
</comment>
<dbReference type="EMBL" id="BART01009800">
    <property type="protein sequence ID" value="GAG81143.1"/>
    <property type="molecule type" value="Genomic_DNA"/>
</dbReference>